<evidence type="ECO:0000313" key="1">
    <source>
        <dbReference type="EMBL" id="KKL06634.1"/>
    </source>
</evidence>
<reference evidence="1" key="1">
    <citation type="journal article" date="2015" name="Nature">
        <title>Complex archaea that bridge the gap between prokaryotes and eukaryotes.</title>
        <authorList>
            <person name="Spang A."/>
            <person name="Saw J.H."/>
            <person name="Jorgensen S.L."/>
            <person name="Zaremba-Niedzwiedzka K."/>
            <person name="Martijn J."/>
            <person name="Lind A.E."/>
            <person name="van Eijk R."/>
            <person name="Schleper C."/>
            <person name="Guy L."/>
            <person name="Ettema T.J."/>
        </authorList>
    </citation>
    <scope>NUCLEOTIDE SEQUENCE</scope>
</reference>
<name>A0A0F9AAQ2_9ZZZZ</name>
<protein>
    <submittedName>
        <fullName evidence="1">Uncharacterized protein</fullName>
    </submittedName>
</protein>
<dbReference type="AlphaFoldDB" id="A0A0F9AAQ2"/>
<proteinExistence type="predicted"/>
<accession>A0A0F9AAQ2</accession>
<gene>
    <name evidence="1" type="ORF">LCGC14_2594080</name>
</gene>
<comment type="caution">
    <text evidence="1">The sequence shown here is derived from an EMBL/GenBank/DDBJ whole genome shotgun (WGS) entry which is preliminary data.</text>
</comment>
<organism evidence="1">
    <name type="scientific">marine sediment metagenome</name>
    <dbReference type="NCBI Taxonomy" id="412755"/>
    <lineage>
        <taxon>unclassified sequences</taxon>
        <taxon>metagenomes</taxon>
        <taxon>ecological metagenomes</taxon>
    </lineage>
</organism>
<sequence length="82" mass="9795">MKVIMKPEYVNKDFEARLMTFGEFIGADEIIYIDKDKKEEYVIFKDGRWLTLNVMGYMNTDLDKEDHTDGYMNNKVNENDRT</sequence>
<dbReference type="EMBL" id="LAZR01043626">
    <property type="protein sequence ID" value="KKL06634.1"/>
    <property type="molecule type" value="Genomic_DNA"/>
</dbReference>